<sequence length="715" mass="77357">MERSFAKEIESLTLGDGETFYGEGILAVTKALLQSGVSYVGGYQGAPVSHLIDVMVQAKSEMAALGVHVEPCTNEASAAAMLGASIMYPARGAVTWKSIVGTNVAADALSNLASPGVIGGALIIIGEDYGEGASVIQERSHSYAMKSGLWLMDPRPNLESMVNCVEHAFELSEASNTPVMMEMRIRACHVQGSFVAKDNIAPEISTEKLLAEPAPHNYAQLAHPPVTFAHEKRKYDERMPAAREYIRKHKLNDVLSGRHENVGLIVQGGLYNALIRALCEMRLSDDQGNCDIPIMVLNVVYPLVPDEIVEFAMGKDAVVVIEEGQPEYIEYEIGSILRRHDVNTKLSGKDVLPMAGEYTSEVLMDGVAKFLRQYLPAVGNQLIDQQYEDEVAQLRKDAKKLLGEPVPPRPPGFCTGCPERPFFAALKLTEREIGKVHYSADIGCHAFATFAPFNFGNSILGYGMSLASNASVSSFQQKRSLAVMGDGGFWHNGLLSGVTSRLLNDGDGVLVIMKNGYTSATGTQEVISSPDAPMKLAAAEQSATHGETTIEDALRGVGVKWQRTVHTYSVAKMRDTLREAFQTPFNGLKVIVAEGECQLERQRRIKPIRAKALAKGERVSRTRFGIDEETCTGDHSCIRLSGCPTLTVKTSSDPLKTDPVAHVTNGCVGCGLCGEVAHAATLCPSFWRAEVISNPNLFDRVLAKIRGVLTGVQSA</sequence>
<dbReference type="GO" id="GO:0030976">
    <property type="term" value="F:thiamine pyrophosphate binding"/>
    <property type="evidence" value="ECO:0007669"/>
    <property type="project" value="InterPro"/>
</dbReference>
<protein>
    <submittedName>
        <fullName evidence="4">Indolepyruvate ferredoxin oxidoreductase</fullName>
    </submittedName>
</protein>
<dbReference type="PANTHER" id="PTHR43710">
    <property type="entry name" value="2-HYDROXYACYL-COA LYASE"/>
    <property type="match status" value="1"/>
</dbReference>
<dbReference type="InterPro" id="IPR011766">
    <property type="entry name" value="TPP_enzyme_TPP-bd"/>
</dbReference>
<dbReference type="OrthoDB" id="9804603at2"/>
<evidence type="ECO:0000313" key="4">
    <source>
        <dbReference type="EMBL" id="PIB25855.1"/>
    </source>
</evidence>
<feature type="domain" description="Thiamine pyrophosphate enzyme TPP-binding" evidence="3">
    <location>
        <begin position="441"/>
        <end position="583"/>
    </location>
</feature>
<dbReference type="SUPFAM" id="SSF52518">
    <property type="entry name" value="Thiamin diphosphate-binding fold (THDP-binding)"/>
    <property type="match status" value="2"/>
</dbReference>
<dbReference type="AlphaFoldDB" id="A0A2G5K8W5"/>
<comment type="caution">
    <text evidence="4">The sequence shown here is derived from an EMBL/GenBank/DDBJ whole genome shotgun (WGS) entry which is preliminary data.</text>
</comment>
<evidence type="ECO:0000313" key="5">
    <source>
        <dbReference type="Proteomes" id="UP000231516"/>
    </source>
</evidence>
<dbReference type="EMBL" id="MDGM01000007">
    <property type="protein sequence ID" value="PIB25855.1"/>
    <property type="molecule type" value="Genomic_DNA"/>
</dbReference>
<evidence type="ECO:0000259" key="3">
    <source>
        <dbReference type="Pfam" id="PF02775"/>
    </source>
</evidence>
<organism evidence="4 5">
    <name type="scientific">Paramylibacter kogurei</name>
    <dbReference type="NCBI Taxonomy" id="1889778"/>
    <lineage>
        <taxon>Bacteria</taxon>
        <taxon>Pseudomonadati</taxon>
        <taxon>Pseudomonadota</taxon>
        <taxon>Alphaproteobacteria</taxon>
        <taxon>Rhodobacterales</taxon>
        <taxon>Paracoccaceae</taxon>
        <taxon>Paramylibacter</taxon>
    </lineage>
</organism>
<name>A0A2G5K8W5_9RHOB</name>
<proteinExistence type="predicted"/>
<dbReference type="Proteomes" id="UP000231516">
    <property type="component" value="Unassembled WGS sequence"/>
</dbReference>
<accession>A0A2G5K8W5</accession>
<dbReference type="PANTHER" id="PTHR43710:SF5">
    <property type="entry name" value="INDOLEPYRUVATE FERREDOXIN OXIDOREDUCTASE ALPHA SUBUNIT"/>
    <property type="match status" value="1"/>
</dbReference>
<dbReference type="Gene3D" id="3.40.50.970">
    <property type="match status" value="2"/>
</dbReference>
<dbReference type="CDD" id="cd07034">
    <property type="entry name" value="TPP_PYR_PFOR_IOR-alpha_like"/>
    <property type="match status" value="1"/>
</dbReference>
<dbReference type="GO" id="GO:0016491">
    <property type="term" value="F:oxidoreductase activity"/>
    <property type="evidence" value="ECO:0007669"/>
    <property type="project" value="UniProtKB-KW"/>
</dbReference>
<keyword evidence="4" id="KW-0670">Pyruvate</keyword>
<reference evidence="4 5" key="1">
    <citation type="submission" date="2016-08" db="EMBL/GenBank/DDBJ databases">
        <title>Draft genome of Amylibacter sp. strain 4G11.</title>
        <authorList>
            <person name="Wong S.-K."/>
            <person name="Hamasaki K."/>
            <person name="Yoshizawa S."/>
        </authorList>
    </citation>
    <scope>NUCLEOTIDE SEQUENCE [LARGE SCALE GENOMIC DNA]</scope>
    <source>
        <strain evidence="4 5">4G11</strain>
    </source>
</reference>
<dbReference type="InterPro" id="IPR045025">
    <property type="entry name" value="HACL1-like"/>
</dbReference>
<dbReference type="RefSeq" id="WP_099591594.1">
    <property type="nucleotide sequence ID" value="NZ_MDGM01000007.1"/>
</dbReference>
<dbReference type="InterPro" id="IPR002880">
    <property type="entry name" value="Pyrv_Fd/Flavodoxin_OxRdtase_N"/>
</dbReference>
<dbReference type="InterPro" id="IPR029061">
    <property type="entry name" value="THDP-binding"/>
</dbReference>
<evidence type="ECO:0000256" key="2">
    <source>
        <dbReference type="ARBA" id="ARBA00023002"/>
    </source>
</evidence>
<keyword evidence="5" id="KW-1185">Reference proteome</keyword>
<keyword evidence="2" id="KW-0560">Oxidoreductase</keyword>
<evidence type="ECO:0000256" key="1">
    <source>
        <dbReference type="ARBA" id="ARBA00022723"/>
    </source>
</evidence>
<keyword evidence="1" id="KW-0479">Metal-binding</keyword>
<dbReference type="Pfam" id="PF02775">
    <property type="entry name" value="TPP_enzyme_C"/>
    <property type="match status" value="1"/>
</dbReference>
<dbReference type="GO" id="GO:0046872">
    <property type="term" value="F:metal ion binding"/>
    <property type="evidence" value="ECO:0007669"/>
    <property type="project" value="UniProtKB-KW"/>
</dbReference>
<dbReference type="GO" id="GO:0044281">
    <property type="term" value="P:small molecule metabolic process"/>
    <property type="evidence" value="ECO:0007669"/>
    <property type="project" value="UniProtKB-ARBA"/>
</dbReference>
<dbReference type="SUPFAM" id="SSF54862">
    <property type="entry name" value="4Fe-4S ferredoxins"/>
    <property type="match status" value="1"/>
</dbReference>
<gene>
    <name evidence="4" type="ORF">BFP76_12695</name>
</gene>